<evidence type="ECO:0000256" key="1">
    <source>
        <dbReference type="SAM" id="Phobius"/>
    </source>
</evidence>
<sequence length="452" mass="50028">MLLKQQEKRGSRTEGEIHQIVEEMDYLEKKCNVDTMHLDHFLNKLYVKESAVACKSSLLQMHYEQAANKMSASLEASAKQVLALHTKENRLGHHFVAHLQELSSQGASDKFEQKVNEVLTGNITRGQRLRLHRLDQHPELRRVKDARCADQKDHRGVLTDYKQCLCDDGEPSVLCHLQHKDAIEQHSKWIQRQFEPFHEVMQRRADQPAVAPVGSDNSSVQLAQSGAGVWTIGPCGPTADWLKSAKLDVCMNGHCLSFPYPASLSEKDLKDSEKVLGRKTNVFGFFKKAAGGLSKDEGKKTPCLSTTATLCIALEKFAIDVLSFKLGLGVELNTECGVLLESIDSAIMGTMTGFNAHALIFVVLLVAFAALAFWGTVAAAIWSYVYVSFIGCAGWKFFQKHAARNASGTSTAIAPVTNKGYGWCVAKVLMFPVHYLFDDLLGLNATCDDCSY</sequence>
<accession>A0A812U2Z8</accession>
<gene>
    <name evidence="2" type="ORF">SNAT2548_LOCUS31105</name>
</gene>
<comment type="caution">
    <text evidence="2">The sequence shown here is derived from an EMBL/GenBank/DDBJ whole genome shotgun (WGS) entry which is preliminary data.</text>
</comment>
<dbReference type="Proteomes" id="UP000604046">
    <property type="component" value="Unassembled WGS sequence"/>
</dbReference>
<dbReference type="EMBL" id="CAJNDS010002639">
    <property type="protein sequence ID" value="CAE7553855.1"/>
    <property type="molecule type" value="Genomic_DNA"/>
</dbReference>
<feature type="transmembrane region" description="Helical" evidence="1">
    <location>
        <begin position="354"/>
        <end position="375"/>
    </location>
</feature>
<feature type="transmembrane region" description="Helical" evidence="1">
    <location>
        <begin position="381"/>
        <end position="398"/>
    </location>
</feature>
<evidence type="ECO:0000313" key="2">
    <source>
        <dbReference type="EMBL" id="CAE7553855.1"/>
    </source>
</evidence>
<keyword evidence="1" id="KW-0472">Membrane</keyword>
<keyword evidence="1" id="KW-0812">Transmembrane</keyword>
<organism evidence="2 3">
    <name type="scientific">Symbiodinium natans</name>
    <dbReference type="NCBI Taxonomy" id="878477"/>
    <lineage>
        <taxon>Eukaryota</taxon>
        <taxon>Sar</taxon>
        <taxon>Alveolata</taxon>
        <taxon>Dinophyceae</taxon>
        <taxon>Suessiales</taxon>
        <taxon>Symbiodiniaceae</taxon>
        <taxon>Symbiodinium</taxon>
    </lineage>
</organism>
<dbReference type="AlphaFoldDB" id="A0A812U2Z8"/>
<protein>
    <submittedName>
        <fullName evidence="2">Uncharacterized protein</fullName>
    </submittedName>
</protein>
<proteinExistence type="predicted"/>
<evidence type="ECO:0000313" key="3">
    <source>
        <dbReference type="Proteomes" id="UP000604046"/>
    </source>
</evidence>
<keyword evidence="1" id="KW-1133">Transmembrane helix</keyword>
<name>A0A812U2Z8_9DINO</name>
<keyword evidence="3" id="KW-1185">Reference proteome</keyword>
<reference evidence="2" key="1">
    <citation type="submission" date="2021-02" db="EMBL/GenBank/DDBJ databases">
        <authorList>
            <person name="Dougan E. K."/>
            <person name="Rhodes N."/>
            <person name="Thang M."/>
            <person name="Chan C."/>
        </authorList>
    </citation>
    <scope>NUCLEOTIDE SEQUENCE</scope>
</reference>